<dbReference type="PANTHER" id="PTHR36113">
    <property type="entry name" value="LYASE, PUTATIVE-RELATED-RELATED"/>
    <property type="match status" value="1"/>
</dbReference>
<name>A0ABX7NKW6_9BACT</name>
<proteinExistence type="predicted"/>
<evidence type="ECO:0000259" key="1">
    <source>
        <dbReference type="PROSITE" id="PS51819"/>
    </source>
</evidence>
<dbReference type="InterPro" id="IPR051332">
    <property type="entry name" value="Fosfomycin_Res_Enzymes"/>
</dbReference>
<dbReference type="PANTHER" id="PTHR36113:SF3">
    <property type="entry name" value="SLL5075 PROTEIN"/>
    <property type="match status" value="1"/>
</dbReference>
<dbReference type="Gene3D" id="3.10.180.10">
    <property type="entry name" value="2,3-Dihydroxybiphenyl 1,2-Dioxygenase, domain 1"/>
    <property type="match status" value="1"/>
</dbReference>
<dbReference type="RefSeq" id="WP_206721084.1">
    <property type="nucleotide sequence ID" value="NZ_CP071090.1"/>
</dbReference>
<accession>A0ABX7NKW6</accession>
<keyword evidence="3" id="KW-1185">Reference proteome</keyword>
<reference evidence="2 3" key="1">
    <citation type="submission" date="2021-02" db="EMBL/GenBank/DDBJ databases">
        <title>De Novo genome assembly of isolated myxobacteria.</title>
        <authorList>
            <person name="Stevens D.C."/>
        </authorList>
    </citation>
    <scope>NUCLEOTIDE SEQUENCE [LARGE SCALE GENOMIC DNA]</scope>
    <source>
        <strain evidence="3">SCPEA02</strain>
    </source>
</reference>
<sequence>MKLNHLDLQVPDVQRTAQFFERYFDFEHTSNRASPAIAILSDRAGLVLVLQKLKNPEQAYPDGFHIGFFVDSEDQVMGLHARAKEDGLEVSDVIRNNRGTMVYCQLPGGILAEVNCRPHSG</sequence>
<dbReference type="InterPro" id="IPR029068">
    <property type="entry name" value="Glyas_Bleomycin-R_OHBP_Dase"/>
</dbReference>
<dbReference type="InterPro" id="IPR037523">
    <property type="entry name" value="VOC_core"/>
</dbReference>
<protein>
    <submittedName>
        <fullName evidence="2">VOC family protein</fullName>
    </submittedName>
</protein>
<dbReference type="PROSITE" id="PS51819">
    <property type="entry name" value="VOC"/>
    <property type="match status" value="1"/>
</dbReference>
<dbReference type="InterPro" id="IPR004360">
    <property type="entry name" value="Glyas_Fos-R_dOase_dom"/>
</dbReference>
<evidence type="ECO:0000313" key="2">
    <source>
        <dbReference type="EMBL" id="QSQ19500.1"/>
    </source>
</evidence>
<organism evidence="2 3">
    <name type="scientific">Pyxidicoccus parkwayensis</name>
    <dbReference type="NCBI Taxonomy" id="2813578"/>
    <lineage>
        <taxon>Bacteria</taxon>
        <taxon>Pseudomonadati</taxon>
        <taxon>Myxococcota</taxon>
        <taxon>Myxococcia</taxon>
        <taxon>Myxococcales</taxon>
        <taxon>Cystobacterineae</taxon>
        <taxon>Myxococcaceae</taxon>
        <taxon>Pyxidicoccus</taxon>
    </lineage>
</organism>
<gene>
    <name evidence="2" type="ORF">JY651_29800</name>
</gene>
<feature type="domain" description="VOC" evidence="1">
    <location>
        <begin position="2"/>
        <end position="117"/>
    </location>
</feature>
<dbReference type="EMBL" id="CP071090">
    <property type="protein sequence ID" value="QSQ19500.1"/>
    <property type="molecule type" value="Genomic_DNA"/>
</dbReference>
<evidence type="ECO:0000313" key="3">
    <source>
        <dbReference type="Proteomes" id="UP000662747"/>
    </source>
</evidence>
<dbReference type="CDD" id="cd06587">
    <property type="entry name" value="VOC"/>
    <property type="match status" value="1"/>
</dbReference>
<dbReference type="SUPFAM" id="SSF54593">
    <property type="entry name" value="Glyoxalase/Bleomycin resistance protein/Dihydroxybiphenyl dioxygenase"/>
    <property type="match status" value="1"/>
</dbReference>
<dbReference type="Proteomes" id="UP000662747">
    <property type="component" value="Chromosome"/>
</dbReference>
<dbReference type="Pfam" id="PF00903">
    <property type="entry name" value="Glyoxalase"/>
    <property type="match status" value="1"/>
</dbReference>